<proteinExistence type="predicted"/>
<evidence type="ECO:0000313" key="3">
    <source>
        <dbReference type="Proteomes" id="UP000050454"/>
    </source>
</evidence>
<accession>A0A0P7C688</accession>
<dbReference type="STRING" id="1605367.AFM12_04360"/>
<dbReference type="EMBL" id="LGTQ01000005">
    <property type="protein sequence ID" value="KPM49813.1"/>
    <property type="molecule type" value="Genomic_DNA"/>
</dbReference>
<dbReference type="Gene3D" id="2.30.180.10">
    <property type="entry name" value="FAS1 domain"/>
    <property type="match status" value="4"/>
</dbReference>
<evidence type="ECO:0000313" key="2">
    <source>
        <dbReference type="EMBL" id="KPM49813.1"/>
    </source>
</evidence>
<gene>
    <name evidence="2" type="ORF">AFM12_04360</name>
</gene>
<dbReference type="InterPro" id="IPR036378">
    <property type="entry name" value="FAS1_dom_sf"/>
</dbReference>
<dbReference type="Proteomes" id="UP000050454">
    <property type="component" value="Unassembled WGS sequence"/>
</dbReference>
<sequence length="634" mass="66803">MLEVELRCRYISYIYINDCLTVNTSKLDKIKTKQIKAMEKLMRFKWTTLLPLILFITALTGCDKEEPDPIMEQTSIAEIAVATPELSTLVSALQTADLVSTFQETGPFTVFAPTNAAFEKLDPTTLNTILNDQALLTRLLQYHVVGGAVLSSQLSNGPVPTLEGSTIAVDLTSGVVLNGSANVITANVEASNGVVHLIDEVLIPEDFFAQTITQIATSNSDFSILASILARPEMSDLLAAASNPSSTLTVFAPTNQAFTNLLATLSTLGINSLDELPSGLLAEIVQYHIIGNTVLSGDLSEGEVQTLLSEESVSVSLANGVMINNANVVQADVQAINGVVHAVDQVLIPSFIANALGTISQSIVFNPDYTILAAALRKAGLLNTLSTTDNLTLFAPTNDAFTAAGITSLDGLTAESLTPILLYHVLGAKVTSNLLPASGIATTLQGDNLYLGYLGSGGVLINGLSNIVAVDEELGSGVIHQIDNVLTPPSPDVVDVAVAMSQAETAEFTVLTSLLTSPDFAAVTQALKTAENVTVFAPTDAAFAEIADVIPTLTVDQITSILQYHVLGDRVFSTDLTNGQTATTLNGQTFQINLGATATITDKSGGRDAQILETNVHGRNGVIHVIDKVILPEL</sequence>
<keyword evidence="3" id="KW-1185">Reference proteome</keyword>
<dbReference type="InterPro" id="IPR050904">
    <property type="entry name" value="Adhesion/Biosynth-related"/>
</dbReference>
<organism evidence="2 3">
    <name type="scientific">Jiulongibacter sediminis</name>
    <dbReference type="NCBI Taxonomy" id="1605367"/>
    <lineage>
        <taxon>Bacteria</taxon>
        <taxon>Pseudomonadati</taxon>
        <taxon>Bacteroidota</taxon>
        <taxon>Cytophagia</taxon>
        <taxon>Cytophagales</taxon>
        <taxon>Leadbetterellaceae</taxon>
        <taxon>Jiulongibacter</taxon>
    </lineage>
</organism>
<dbReference type="SMART" id="SM00554">
    <property type="entry name" value="FAS1"/>
    <property type="match status" value="4"/>
</dbReference>
<dbReference type="PANTHER" id="PTHR10900">
    <property type="entry name" value="PERIOSTIN-RELATED"/>
    <property type="match status" value="1"/>
</dbReference>
<feature type="domain" description="FAS1" evidence="1">
    <location>
        <begin position="209"/>
        <end position="347"/>
    </location>
</feature>
<dbReference type="PANTHER" id="PTHR10900:SF77">
    <property type="entry name" value="FI19380P1"/>
    <property type="match status" value="1"/>
</dbReference>
<evidence type="ECO:0000259" key="1">
    <source>
        <dbReference type="PROSITE" id="PS50213"/>
    </source>
</evidence>
<comment type="caution">
    <text evidence="2">The sequence shown here is derived from an EMBL/GenBank/DDBJ whole genome shotgun (WGS) entry which is preliminary data.</text>
</comment>
<feature type="domain" description="FAS1" evidence="1">
    <location>
        <begin position="495"/>
        <end position="630"/>
    </location>
</feature>
<name>A0A0P7C688_9BACT</name>
<dbReference type="PATRIC" id="fig|1605367.3.peg.2222"/>
<reference evidence="2 3" key="1">
    <citation type="submission" date="2015-07" db="EMBL/GenBank/DDBJ databases">
        <title>The draft genome sequence of Leadbetterella sp. JN14-9.</title>
        <authorList>
            <person name="Liu Y."/>
            <person name="Du J."/>
            <person name="Shao Z."/>
        </authorList>
    </citation>
    <scope>NUCLEOTIDE SEQUENCE [LARGE SCALE GENOMIC DNA]</scope>
    <source>
        <strain evidence="2 3">JN14-9</strain>
    </source>
</reference>
<dbReference type="GO" id="GO:0005615">
    <property type="term" value="C:extracellular space"/>
    <property type="evidence" value="ECO:0007669"/>
    <property type="project" value="TreeGrafter"/>
</dbReference>
<dbReference type="PROSITE" id="PS50213">
    <property type="entry name" value="FAS1"/>
    <property type="match status" value="4"/>
</dbReference>
<dbReference type="InterPro" id="IPR000782">
    <property type="entry name" value="FAS1_domain"/>
</dbReference>
<protein>
    <recommendedName>
        <fullName evidence="1">FAS1 domain-containing protein</fullName>
    </recommendedName>
</protein>
<dbReference type="FunFam" id="2.30.180.10:FF:000032">
    <property type="entry name" value="Fasciclin domain-containing protein, putative"/>
    <property type="match status" value="1"/>
</dbReference>
<feature type="domain" description="FAS1" evidence="1">
    <location>
        <begin position="356"/>
        <end position="486"/>
    </location>
</feature>
<dbReference type="AlphaFoldDB" id="A0A0P7C688"/>
<feature type="domain" description="FAS1" evidence="1">
    <location>
        <begin position="73"/>
        <end position="202"/>
    </location>
</feature>
<dbReference type="SUPFAM" id="SSF82153">
    <property type="entry name" value="FAS1 domain"/>
    <property type="match status" value="4"/>
</dbReference>
<dbReference type="Pfam" id="PF02469">
    <property type="entry name" value="Fasciclin"/>
    <property type="match status" value="4"/>
</dbReference>